<evidence type="ECO:0000256" key="8">
    <source>
        <dbReference type="ARBA" id="ARBA00023326"/>
    </source>
</evidence>
<dbReference type="GO" id="GO:0045493">
    <property type="term" value="P:xylan catabolic process"/>
    <property type="evidence" value="ECO:0007669"/>
    <property type="project" value="UniProtKB-KW"/>
</dbReference>
<keyword evidence="13" id="KW-1185">Reference proteome</keyword>
<accession>A0A0N7JH68</accession>
<keyword evidence="7 9" id="KW-0326">Glycosidase</keyword>
<protein>
    <recommendedName>
        <fullName evidence="9">Beta-xylanase</fullName>
        <ecNumber evidence="9">3.2.1.8</ecNumber>
    </recommendedName>
</protein>
<dbReference type="InterPro" id="IPR001000">
    <property type="entry name" value="GH10_dom"/>
</dbReference>
<keyword evidence="6 9" id="KW-0119">Carbohydrate metabolism</keyword>
<sequence>MRPNSPAPSRRQALGLGLAAGALSGFPAFAATGPSLASLARDKGLQFGSAVGAGPVGALTGSFEDRRYRQILAEECGLLVPENELKWYVVRAAGPASFAFERADRIAAFAKANGQALRGHTLLWHHPQWFPAWIKTHDFGAQPKLAAAALLTEHITTLCQRYPQMISWDVVNETVDPADGSVRNTVLSDILGREPTLDLAFHTARAAAPKARLVYNDYMSWEVGNEKHRYGVLKLLEGFRKRGTPVDALGVQAHIGAENADSFTGFGKPQEQEWRAFLDEATGMGYDLLVTEFDVHDKGLVYDFAPRDAAVAAYAKGYFDLMLSYRQTKEVLAWGMVDKYSWLQGQWPRQDGKAKRPTLYDDNYQPKPLREAVAAALKAAPAR</sequence>
<dbReference type="SUPFAM" id="SSF51445">
    <property type="entry name" value="(Trans)glycosidases"/>
    <property type="match status" value="1"/>
</dbReference>
<dbReference type="InterPro" id="IPR006311">
    <property type="entry name" value="TAT_signal"/>
</dbReference>
<evidence type="ECO:0000313" key="13">
    <source>
        <dbReference type="Proteomes" id="UP000056905"/>
    </source>
</evidence>
<dbReference type="PROSITE" id="PS51318">
    <property type="entry name" value="TAT"/>
    <property type="match status" value="1"/>
</dbReference>
<dbReference type="InterPro" id="IPR044846">
    <property type="entry name" value="GH10"/>
</dbReference>
<dbReference type="AlphaFoldDB" id="A0A0N7JH68"/>
<dbReference type="KEGG" id="chq:AQ619_03825"/>
<dbReference type="PANTHER" id="PTHR31490">
    <property type="entry name" value="GLYCOSYL HYDROLASE"/>
    <property type="match status" value="1"/>
</dbReference>
<feature type="chain" id="PRO_5006014185" description="Beta-xylanase" evidence="10">
    <location>
        <begin position="31"/>
        <end position="383"/>
    </location>
</feature>
<dbReference type="Pfam" id="PF00331">
    <property type="entry name" value="Glyco_hydro_10"/>
    <property type="match status" value="1"/>
</dbReference>
<dbReference type="STRING" id="69395.AQ619_03825"/>
<evidence type="ECO:0000256" key="1">
    <source>
        <dbReference type="ARBA" id="ARBA00000681"/>
    </source>
</evidence>
<dbReference type="Gene3D" id="3.20.20.80">
    <property type="entry name" value="Glycosidases"/>
    <property type="match status" value="1"/>
</dbReference>
<reference evidence="12 13" key="1">
    <citation type="submission" date="2015-10" db="EMBL/GenBank/DDBJ databases">
        <title>Conservation of the essential genome among Caulobacter and Brevundimonas species.</title>
        <authorList>
            <person name="Scott D."/>
            <person name="Ely B."/>
        </authorList>
    </citation>
    <scope>NUCLEOTIDE SEQUENCE [LARGE SCALE GENOMIC DNA]</scope>
    <source>
        <strain evidence="12 13">CB4</strain>
    </source>
</reference>
<dbReference type="OrthoDB" id="9815836at2"/>
<name>A0A0N7JH68_9CAUL</name>
<evidence type="ECO:0000256" key="5">
    <source>
        <dbReference type="ARBA" id="ARBA00022801"/>
    </source>
</evidence>
<dbReference type="PROSITE" id="PS51760">
    <property type="entry name" value="GH10_2"/>
    <property type="match status" value="1"/>
</dbReference>
<dbReference type="EMBL" id="CP013002">
    <property type="protein sequence ID" value="ALL12554.1"/>
    <property type="molecule type" value="Genomic_DNA"/>
</dbReference>
<evidence type="ECO:0000256" key="4">
    <source>
        <dbReference type="ARBA" id="ARBA00022729"/>
    </source>
</evidence>
<dbReference type="PRINTS" id="PR00134">
    <property type="entry name" value="GLHYDRLASE10"/>
</dbReference>
<comment type="similarity">
    <text evidence="2 9">Belongs to the glycosyl hydrolase 10 (cellulase F) family.</text>
</comment>
<dbReference type="InterPro" id="IPR017853">
    <property type="entry name" value="GH"/>
</dbReference>
<gene>
    <name evidence="12" type="ORF">AQ619_03825</name>
</gene>
<keyword evidence="4 10" id="KW-0732">Signal</keyword>
<keyword evidence="8 9" id="KW-0624">Polysaccharide degradation</keyword>
<evidence type="ECO:0000256" key="7">
    <source>
        <dbReference type="ARBA" id="ARBA00023295"/>
    </source>
</evidence>
<feature type="signal peptide" evidence="10">
    <location>
        <begin position="1"/>
        <end position="30"/>
    </location>
</feature>
<dbReference type="EC" id="3.2.1.8" evidence="9"/>
<dbReference type="PANTHER" id="PTHR31490:SF88">
    <property type="entry name" value="BETA-XYLANASE"/>
    <property type="match status" value="1"/>
</dbReference>
<evidence type="ECO:0000256" key="2">
    <source>
        <dbReference type="ARBA" id="ARBA00007495"/>
    </source>
</evidence>
<feature type="domain" description="GH10" evidence="11">
    <location>
        <begin position="53"/>
        <end position="376"/>
    </location>
</feature>
<evidence type="ECO:0000256" key="9">
    <source>
        <dbReference type="RuleBase" id="RU361174"/>
    </source>
</evidence>
<evidence type="ECO:0000256" key="10">
    <source>
        <dbReference type="SAM" id="SignalP"/>
    </source>
</evidence>
<evidence type="ECO:0000259" key="11">
    <source>
        <dbReference type="PROSITE" id="PS51760"/>
    </source>
</evidence>
<keyword evidence="3" id="KW-0858">Xylan degradation</keyword>
<organism evidence="12 13">
    <name type="scientific">Caulobacter henricii</name>
    <dbReference type="NCBI Taxonomy" id="69395"/>
    <lineage>
        <taxon>Bacteria</taxon>
        <taxon>Pseudomonadati</taxon>
        <taxon>Pseudomonadota</taxon>
        <taxon>Alphaproteobacteria</taxon>
        <taxon>Caulobacterales</taxon>
        <taxon>Caulobacteraceae</taxon>
        <taxon>Caulobacter</taxon>
    </lineage>
</organism>
<dbReference type="SMART" id="SM00633">
    <property type="entry name" value="Glyco_10"/>
    <property type="match status" value="1"/>
</dbReference>
<keyword evidence="5 9" id="KW-0378">Hydrolase</keyword>
<proteinExistence type="inferred from homology"/>
<evidence type="ECO:0000313" key="12">
    <source>
        <dbReference type="EMBL" id="ALL12554.1"/>
    </source>
</evidence>
<evidence type="ECO:0000256" key="6">
    <source>
        <dbReference type="ARBA" id="ARBA00023277"/>
    </source>
</evidence>
<dbReference type="GO" id="GO:0031176">
    <property type="term" value="F:endo-1,4-beta-xylanase activity"/>
    <property type="evidence" value="ECO:0007669"/>
    <property type="project" value="UniProtKB-EC"/>
</dbReference>
<evidence type="ECO:0000256" key="3">
    <source>
        <dbReference type="ARBA" id="ARBA00022651"/>
    </source>
</evidence>
<dbReference type="Proteomes" id="UP000056905">
    <property type="component" value="Chromosome"/>
</dbReference>
<dbReference type="RefSeq" id="WP_062144497.1">
    <property type="nucleotide sequence ID" value="NZ_CP013002.1"/>
</dbReference>
<comment type="catalytic activity">
    <reaction evidence="1 9">
        <text>Endohydrolysis of (1-&gt;4)-beta-D-xylosidic linkages in xylans.</text>
        <dbReference type="EC" id="3.2.1.8"/>
    </reaction>
</comment>